<accession>A0A926NQ90</accession>
<dbReference type="PROSITE" id="PS50042">
    <property type="entry name" value="CNMP_BINDING_3"/>
    <property type="match status" value="1"/>
</dbReference>
<feature type="domain" description="Cyclic nucleotide-binding" evidence="1">
    <location>
        <begin position="13"/>
        <end position="117"/>
    </location>
</feature>
<organism evidence="2 3">
    <name type="scientific">Mucilaginibacter glaciei</name>
    <dbReference type="NCBI Taxonomy" id="2772109"/>
    <lineage>
        <taxon>Bacteria</taxon>
        <taxon>Pseudomonadati</taxon>
        <taxon>Bacteroidota</taxon>
        <taxon>Sphingobacteriia</taxon>
        <taxon>Sphingobacteriales</taxon>
        <taxon>Sphingobacteriaceae</taxon>
        <taxon>Mucilaginibacter</taxon>
    </lineage>
</organism>
<dbReference type="EMBL" id="JACWMX010000001">
    <property type="protein sequence ID" value="MBD1391890.1"/>
    <property type="molecule type" value="Genomic_DNA"/>
</dbReference>
<dbReference type="InterPro" id="IPR014710">
    <property type="entry name" value="RmlC-like_jellyroll"/>
</dbReference>
<dbReference type="SUPFAM" id="SSF51206">
    <property type="entry name" value="cAMP-binding domain-like"/>
    <property type="match status" value="1"/>
</dbReference>
<gene>
    <name evidence="2" type="ORF">IDJ76_02140</name>
</gene>
<dbReference type="CDD" id="cd00038">
    <property type="entry name" value="CAP_ED"/>
    <property type="match status" value="1"/>
</dbReference>
<dbReference type="Pfam" id="PF00027">
    <property type="entry name" value="cNMP_binding"/>
    <property type="match status" value="1"/>
</dbReference>
<protein>
    <submittedName>
        <fullName evidence="2">Crp/Fnr family transcriptional regulator</fullName>
    </submittedName>
</protein>
<name>A0A926NQ90_9SPHI</name>
<dbReference type="InterPro" id="IPR000595">
    <property type="entry name" value="cNMP-bd_dom"/>
</dbReference>
<reference evidence="2" key="1">
    <citation type="submission" date="2020-09" db="EMBL/GenBank/DDBJ databases">
        <title>Novel species of Mucilaginibacter isolated from a glacier on the Tibetan Plateau.</title>
        <authorList>
            <person name="Liu Q."/>
            <person name="Xin Y.-H."/>
        </authorList>
    </citation>
    <scope>NUCLEOTIDE SEQUENCE</scope>
    <source>
        <strain evidence="2">ZB1P21</strain>
    </source>
</reference>
<dbReference type="AlphaFoldDB" id="A0A926NQ90"/>
<evidence type="ECO:0000313" key="3">
    <source>
        <dbReference type="Proteomes" id="UP000619078"/>
    </source>
</evidence>
<dbReference type="Proteomes" id="UP000619078">
    <property type="component" value="Unassembled WGS sequence"/>
</dbReference>
<proteinExistence type="predicted"/>
<sequence length="197" mass="23055">MLNQEDIGFYLSVFKELDLKDIYRLFYLAKTRGIAAGEIFIDEGDVYNKLAYIKKGLIRAYYLKPNGDEMTVLLRWENQFIASHDKIIYQQPSRFIYHALEDTVLMEIDYDKAQPILDSSPKLSATRHDFLLRMLAESMDRVESFILLSPEERYLQLVHEKPDIVNRVPNKYLATLLGITPVSLSRIRKRIASPRKH</sequence>
<dbReference type="RefSeq" id="WP_191160259.1">
    <property type="nucleotide sequence ID" value="NZ_JACWMX010000001.1"/>
</dbReference>
<keyword evidence="3" id="KW-1185">Reference proteome</keyword>
<dbReference type="Gene3D" id="2.60.120.10">
    <property type="entry name" value="Jelly Rolls"/>
    <property type="match status" value="1"/>
</dbReference>
<comment type="caution">
    <text evidence="2">The sequence shown here is derived from an EMBL/GenBank/DDBJ whole genome shotgun (WGS) entry which is preliminary data.</text>
</comment>
<evidence type="ECO:0000313" key="2">
    <source>
        <dbReference type="EMBL" id="MBD1391890.1"/>
    </source>
</evidence>
<dbReference type="InterPro" id="IPR018490">
    <property type="entry name" value="cNMP-bd_dom_sf"/>
</dbReference>
<evidence type="ECO:0000259" key="1">
    <source>
        <dbReference type="PROSITE" id="PS50042"/>
    </source>
</evidence>